<dbReference type="SUPFAM" id="SSF56601">
    <property type="entry name" value="beta-lactamase/transpeptidase-like"/>
    <property type="match status" value="1"/>
</dbReference>
<organism evidence="3 4">
    <name type="scientific">Corynebacterium freneyi</name>
    <dbReference type="NCBI Taxonomy" id="134034"/>
    <lineage>
        <taxon>Bacteria</taxon>
        <taxon>Bacillati</taxon>
        <taxon>Actinomycetota</taxon>
        <taxon>Actinomycetes</taxon>
        <taxon>Mycobacteriales</taxon>
        <taxon>Corynebacteriaceae</taxon>
        <taxon>Corynebacterium</taxon>
    </lineage>
</organism>
<dbReference type="RefSeq" id="WP_209652343.1">
    <property type="nucleotide sequence ID" value="NZ_CP047357.1"/>
</dbReference>
<protein>
    <submittedName>
        <fullName evidence="3">CubicO group peptidase (Beta-lactamase class C family)</fullName>
    </submittedName>
</protein>
<dbReference type="InterPro" id="IPR012338">
    <property type="entry name" value="Beta-lactam/transpept-like"/>
</dbReference>
<dbReference type="PANTHER" id="PTHR46825">
    <property type="entry name" value="D-ALANYL-D-ALANINE-CARBOXYPEPTIDASE/ENDOPEPTIDASE AMPH"/>
    <property type="match status" value="1"/>
</dbReference>
<evidence type="ECO:0000313" key="4">
    <source>
        <dbReference type="Proteomes" id="UP001519305"/>
    </source>
</evidence>
<feature type="transmembrane region" description="Helical" evidence="1">
    <location>
        <begin position="370"/>
        <end position="392"/>
    </location>
</feature>
<dbReference type="Gene3D" id="3.40.710.10">
    <property type="entry name" value="DD-peptidase/beta-lactamase superfamily"/>
    <property type="match status" value="1"/>
</dbReference>
<dbReference type="EMBL" id="JAGINY010000001">
    <property type="protein sequence ID" value="MBP2332051.1"/>
    <property type="molecule type" value="Genomic_DNA"/>
</dbReference>
<dbReference type="PANTHER" id="PTHR46825:SF9">
    <property type="entry name" value="BETA-LACTAMASE-RELATED DOMAIN-CONTAINING PROTEIN"/>
    <property type="match status" value="1"/>
</dbReference>
<dbReference type="Proteomes" id="UP001519305">
    <property type="component" value="Unassembled WGS sequence"/>
</dbReference>
<evidence type="ECO:0000259" key="2">
    <source>
        <dbReference type="Pfam" id="PF00144"/>
    </source>
</evidence>
<evidence type="ECO:0000313" key="3">
    <source>
        <dbReference type="EMBL" id="MBP2332051.1"/>
    </source>
</evidence>
<name>A0ABS4U784_9CORY</name>
<feature type="transmembrane region" description="Helical" evidence="1">
    <location>
        <begin position="399"/>
        <end position="422"/>
    </location>
</feature>
<accession>A0ABS4U784</accession>
<keyword evidence="4" id="KW-1185">Reference proteome</keyword>
<proteinExistence type="predicted"/>
<gene>
    <name evidence="3" type="ORF">JOF33_000750</name>
</gene>
<dbReference type="InterPro" id="IPR001466">
    <property type="entry name" value="Beta-lactam-related"/>
</dbReference>
<sequence length="463" mass="46891">MRLLSPRKCPESTIIALFALFAALSALAPMLVPPLAPAGFAATGSPEVPSFAERAERLGVPGGAVAYLDDGAVTRTEVFGADGEGHPVDAATPMLWGSVSKPVAAAVVKHLADEGTLDPAASADSYVPDAPNVPVSALLDHTSGLGFGAGHLDVDRPDATAMDVVGGMSGETGESGTVGEHGYSSLGYLHLQAVIEAATGGAYADAVRATPGLSHVGASAADCADVPRGHRLAGPFAWAMTTGYDGAGAAYGYSCGSIDDLAGFAVSQLGTAADVADSLADAAPTGSPKQFYGPGWRVTNEDDGRATVWHTGTVPGYFSAVYHDAESGDGAVVLLNASGFLHEESLAALTRSAFDEATGRTVTPVEPGGMGVIVPAVLLGVAALVLVLGWVGRRRMRPVAWILLTVVVVAAALIAAPLLMAVPLRYFWLWEPGVVVAAAAVPVAMLLAAAMATASSGRDRGRS</sequence>
<comment type="caution">
    <text evidence="3">The sequence shown here is derived from an EMBL/GenBank/DDBJ whole genome shotgun (WGS) entry which is preliminary data.</text>
</comment>
<keyword evidence="1" id="KW-0472">Membrane</keyword>
<keyword evidence="1" id="KW-1133">Transmembrane helix</keyword>
<feature type="transmembrane region" description="Helical" evidence="1">
    <location>
        <begin position="434"/>
        <end position="454"/>
    </location>
</feature>
<dbReference type="Pfam" id="PF00144">
    <property type="entry name" value="Beta-lactamase"/>
    <property type="match status" value="1"/>
</dbReference>
<reference evidence="3 4" key="1">
    <citation type="submission" date="2021-03" db="EMBL/GenBank/DDBJ databases">
        <title>Sequencing the genomes of 1000 actinobacteria strains.</title>
        <authorList>
            <person name="Klenk H.-P."/>
        </authorList>
    </citation>
    <scope>NUCLEOTIDE SEQUENCE [LARGE SCALE GENOMIC DNA]</scope>
    <source>
        <strain evidence="3 4">DSM 44506</strain>
    </source>
</reference>
<evidence type="ECO:0000256" key="1">
    <source>
        <dbReference type="SAM" id="Phobius"/>
    </source>
</evidence>
<dbReference type="InterPro" id="IPR050491">
    <property type="entry name" value="AmpC-like"/>
</dbReference>
<keyword evidence="1" id="KW-0812">Transmembrane</keyword>
<feature type="domain" description="Beta-lactamase-related" evidence="2">
    <location>
        <begin position="52"/>
        <end position="342"/>
    </location>
</feature>